<gene>
    <name evidence="2" type="ORF">L210DRAFT_3755292</name>
</gene>
<organism evidence="2 3">
    <name type="scientific">Boletus edulis BED1</name>
    <dbReference type="NCBI Taxonomy" id="1328754"/>
    <lineage>
        <taxon>Eukaryota</taxon>
        <taxon>Fungi</taxon>
        <taxon>Dikarya</taxon>
        <taxon>Basidiomycota</taxon>
        <taxon>Agaricomycotina</taxon>
        <taxon>Agaricomycetes</taxon>
        <taxon>Agaricomycetidae</taxon>
        <taxon>Boletales</taxon>
        <taxon>Boletineae</taxon>
        <taxon>Boletaceae</taxon>
        <taxon>Boletoideae</taxon>
        <taxon>Boletus</taxon>
    </lineage>
</organism>
<name>A0AAD4C7S2_BOLED</name>
<reference evidence="2" key="2">
    <citation type="journal article" date="2020" name="Nat. Commun.">
        <title>Large-scale genome sequencing of mycorrhizal fungi provides insights into the early evolution of symbiotic traits.</title>
        <authorList>
            <person name="Miyauchi S."/>
            <person name="Kiss E."/>
            <person name="Kuo A."/>
            <person name="Drula E."/>
            <person name="Kohler A."/>
            <person name="Sanchez-Garcia M."/>
            <person name="Morin E."/>
            <person name="Andreopoulos B."/>
            <person name="Barry K.W."/>
            <person name="Bonito G."/>
            <person name="Buee M."/>
            <person name="Carver A."/>
            <person name="Chen C."/>
            <person name="Cichocki N."/>
            <person name="Clum A."/>
            <person name="Culley D."/>
            <person name="Crous P.W."/>
            <person name="Fauchery L."/>
            <person name="Girlanda M."/>
            <person name="Hayes R.D."/>
            <person name="Keri Z."/>
            <person name="LaButti K."/>
            <person name="Lipzen A."/>
            <person name="Lombard V."/>
            <person name="Magnuson J."/>
            <person name="Maillard F."/>
            <person name="Murat C."/>
            <person name="Nolan M."/>
            <person name="Ohm R.A."/>
            <person name="Pangilinan J."/>
            <person name="Pereira M.F."/>
            <person name="Perotto S."/>
            <person name="Peter M."/>
            <person name="Pfister S."/>
            <person name="Riley R."/>
            <person name="Sitrit Y."/>
            <person name="Stielow J.B."/>
            <person name="Szollosi G."/>
            <person name="Zifcakova L."/>
            <person name="Stursova M."/>
            <person name="Spatafora J.W."/>
            <person name="Tedersoo L."/>
            <person name="Vaario L.M."/>
            <person name="Yamada A."/>
            <person name="Yan M."/>
            <person name="Wang P."/>
            <person name="Xu J."/>
            <person name="Bruns T."/>
            <person name="Baldrian P."/>
            <person name="Vilgalys R."/>
            <person name="Dunand C."/>
            <person name="Henrissat B."/>
            <person name="Grigoriev I.V."/>
            <person name="Hibbett D."/>
            <person name="Nagy L.G."/>
            <person name="Martin F.M."/>
        </authorList>
    </citation>
    <scope>NUCLEOTIDE SEQUENCE</scope>
    <source>
        <strain evidence="2">BED1</strain>
    </source>
</reference>
<feature type="region of interest" description="Disordered" evidence="1">
    <location>
        <begin position="124"/>
        <end position="161"/>
    </location>
</feature>
<keyword evidence="3" id="KW-1185">Reference proteome</keyword>
<evidence type="ECO:0000313" key="3">
    <source>
        <dbReference type="Proteomes" id="UP001194468"/>
    </source>
</evidence>
<feature type="region of interest" description="Disordered" evidence="1">
    <location>
        <begin position="60"/>
        <end position="92"/>
    </location>
</feature>
<comment type="caution">
    <text evidence="2">The sequence shown here is derived from an EMBL/GenBank/DDBJ whole genome shotgun (WGS) entry which is preliminary data.</text>
</comment>
<proteinExistence type="predicted"/>
<dbReference type="Proteomes" id="UP001194468">
    <property type="component" value="Unassembled WGS sequence"/>
</dbReference>
<evidence type="ECO:0000313" key="2">
    <source>
        <dbReference type="EMBL" id="KAF8452055.1"/>
    </source>
</evidence>
<reference evidence="2" key="1">
    <citation type="submission" date="2019-10" db="EMBL/GenBank/DDBJ databases">
        <authorList>
            <consortium name="DOE Joint Genome Institute"/>
            <person name="Kuo A."/>
            <person name="Miyauchi S."/>
            <person name="Kiss E."/>
            <person name="Drula E."/>
            <person name="Kohler A."/>
            <person name="Sanchez-Garcia M."/>
            <person name="Andreopoulos B."/>
            <person name="Barry K.W."/>
            <person name="Bonito G."/>
            <person name="Buee M."/>
            <person name="Carver A."/>
            <person name="Chen C."/>
            <person name="Cichocki N."/>
            <person name="Clum A."/>
            <person name="Culley D."/>
            <person name="Crous P.W."/>
            <person name="Fauchery L."/>
            <person name="Girlanda M."/>
            <person name="Hayes R."/>
            <person name="Keri Z."/>
            <person name="LaButti K."/>
            <person name="Lipzen A."/>
            <person name="Lombard V."/>
            <person name="Magnuson J."/>
            <person name="Maillard F."/>
            <person name="Morin E."/>
            <person name="Murat C."/>
            <person name="Nolan M."/>
            <person name="Ohm R."/>
            <person name="Pangilinan J."/>
            <person name="Pereira M."/>
            <person name="Perotto S."/>
            <person name="Peter M."/>
            <person name="Riley R."/>
            <person name="Sitrit Y."/>
            <person name="Stielow B."/>
            <person name="Szollosi G."/>
            <person name="Zifcakova L."/>
            <person name="Stursova M."/>
            <person name="Spatafora J.W."/>
            <person name="Tedersoo L."/>
            <person name="Vaario L.-M."/>
            <person name="Yamada A."/>
            <person name="Yan M."/>
            <person name="Wang P."/>
            <person name="Xu J."/>
            <person name="Bruns T."/>
            <person name="Baldrian P."/>
            <person name="Vilgalys R."/>
            <person name="Henrissat B."/>
            <person name="Grigoriev I.V."/>
            <person name="Hibbett D."/>
            <person name="Nagy L.G."/>
            <person name="Martin F.M."/>
        </authorList>
    </citation>
    <scope>NUCLEOTIDE SEQUENCE</scope>
    <source>
        <strain evidence="2">BED1</strain>
    </source>
</reference>
<feature type="compositionally biased region" description="Basic and acidic residues" evidence="1">
    <location>
        <begin position="136"/>
        <end position="150"/>
    </location>
</feature>
<feature type="compositionally biased region" description="Basic residues" evidence="1">
    <location>
        <begin position="151"/>
        <end position="161"/>
    </location>
</feature>
<protein>
    <submittedName>
        <fullName evidence="2">Uncharacterized protein</fullName>
    </submittedName>
</protein>
<feature type="compositionally biased region" description="Basic residues" evidence="1">
    <location>
        <begin position="124"/>
        <end position="135"/>
    </location>
</feature>
<feature type="compositionally biased region" description="Low complexity" evidence="1">
    <location>
        <begin position="60"/>
        <end position="70"/>
    </location>
</feature>
<sequence length="161" mass="16963">MKPLGIPARCQWVIHVTTKPTYKEDIQPAPSVQPAVQTPSTIVPPPQGHVAVIDPHLTTEASGSTTSTETPVIPVRPQVAGMDGPSTPTPSTRQLVSLASPAGSALTDEDQLKLPLTLITNKKTAAKGKGKGKKRAVNEGEVEARAESSHAPKRSKRGCRN</sequence>
<evidence type="ECO:0000256" key="1">
    <source>
        <dbReference type="SAM" id="MobiDB-lite"/>
    </source>
</evidence>
<dbReference type="EMBL" id="WHUW01000001">
    <property type="protein sequence ID" value="KAF8452055.1"/>
    <property type="molecule type" value="Genomic_DNA"/>
</dbReference>
<accession>A0AAD4C7S2</accession>
<dbReference type="AlphaFoldDB" id="A0AAD4C7S2"/>